<protein>
    <submittedName>
        <fullName evidence="2">Uncharacterized protein</fullName>
    </submittedName>
</protein>
<evidence type="ECO:0000313" key="3">
    <source>
        <dbReference type="Proteomes" id="UP000036987"/>
    </source>
</evidence>
<organism evidence="2 3">
    <name type="scientific">Zostera marina</name>
    <name type="common">Eelgrass</name>
    <dbReference type="NCBI Taxonomy" id="29655"/>
    <lineage>
        <taxon>Eukaryota</taxon>
        <taxon>Viridiplantae</taxon>
        <taxon>Streptophyta</taxon>
        <taxon>Embryophyta</taxon>
        <taxon>Tracheophyta</taxon>
        <taxon>Spermatophyta</taxon>
        <taxon>Magnoliopsida</taxon>
        <taxon>Liliopsida</taxon>
        <taxon>Zosteraceae</taxon>
        <taxon>Zostera</taxon>
    </lineage>
</organism>
<reference evidence="3" key="1">
    <citation type="journal article" date="2016" name="Nature">
        <title>The genome of the seagrass Zostera marina reveals angiosperm adaptation to the sea.</title>
        <authorList>
            <person name="Olsen J.L."/>
            <person name="Rouze P."/>
            <person name="Verhelst B."/>
            <person name="Lin Y.-C."/>
            <person name="Bayer T."/>
            <person name="Collen J."/>
            <person name="Dattolo E."/>
            <person name="De Paoli E."/>
            <person name="Dittami S."/>
            <person name="Maumus F."/>
            <person name="Michel G."/>
            <person name="Kersting A."/>
            <person name="Lauritano C."/>
            <person name="Lohaus R."/>
            <person name="Toepel M."/>
            <person name="Tonon T."/>
            <person name="Vanneste K."/>
            <person name="Amirebrahimi M."/>
            <person name="Brakel J."/>
            <person name="Bostroem C."/>
            <person name="Chovatia M."/>
            <person name="Grimwood J."/>
            <person name="Jenkins J.W."/>
            <person name="Jueterbock A."/>
            <person name="Mraz A."/>
            <person name="Stam W.T."/>
            <person name="Tice H."/>
            <person name="Bornberg-Bauer E."/>
            <person name="Green P.J."/>
            <person name="Pearson G.A."/>
            <person name="Procaccini G."/>
            <person name="Duarte C.M."/>
            <person name="Schmutz J."/>
            <person name="Reusch T.B.H."/>
            <person name="Van de Peer Y."/>
        </authorList>
    </citation>
    <scope>NUCLEOTIDE SEQUENCE [LARGE SCALE GENOMIC DNA]</scope>
    <source>
        <strain evidence="3">cv. Finnish</strain>
    </source>
</reference>
<evidence type="ECO:0000256" key="1">
    <source>
        <dbReference type="SAM" id="MobiDB-lite"/>
    </source>
</evidence>
<comment type="caution">
    <text evidence="2">The sequence shown here is derived from an EMBL/GenBank/DDBJ whole genome shotgun (WGS) entry which is preliminary data.</text>
</comment>
<dbReference type="EMBL" id="LFYR01001351">
    <property type="protein sequence ID" value="KMZ62533.1"/>
    <property type="molecule type" value="Genomic_DNA"/>
</dbReference>
<gene>
    <name evidence="2" type="ORF">ZOSMA_45G00780</name>
</gene>
<accession>A0A0K9P0M3</accession>
<evidence type="ECO:0000313" key="2">
    <source>
        <dbReference type="EMBL" id="KMZ62533.1"/>
    </source>
</evidence>
<feature type="compositionally biased region" description="Polar residues" evidence="1">
    <location>
        <begin position="27"/>
        <end position="36"/>
    </location>
</feature>
<dbReference type="AlphaFoldDB" id="A0A0K9P0M3"/>
<name>A0A0K9P0M3_ZOSMR</name>
<proteinExistence type="predicted"/>
<keyword evidence="3" id="KW-1185">Reference proteome</keyword>
<sequence>MQSQLRRSSYKRLRQSYSTTRGRHDGSTGSSRFPNASTRLCVTVRPNMHTSPPTTPHHVFPSSRPPFTPVPFHLTTPQFTQHQMGANPTTENVTVNTPAVTLSQAQLQCLPPAPQLEPHHLLTNHFHNENLVAQMMPIKWKFDFPKFNGEDPYEWIQKCEDFFFSQHPGTSKGILSRV</sequence>
<dbReference type="Proteomes" id="UP000036987">
    <property type="component" value="Unassembled WGS sequence"/>
</dbReference>
<feature type="region of interest" description="Disordered" evidence="1">
    <location>
        <begin position="1"/>
        <end position="36"/>
    </location>
</feature>